<dbReference type="InterPro" id="IPR040451">
    <property type="entry name" value="GH81_N"/>
</dbReference>
<comment type="similarity">
    <text evidence="2">Belongs to the glycosyl hydrolase 81 family.</text>
</comment>
<reference evidence="13 14" key="1">
    <citation type="journal article" date="2020" name="G3 (Bethesda)">
        <title>Improved Reference Genome for Cyclotella cryptica CCMP332, a Model for Cell Wall Morphogenesis, Salinity Adaptation, and Lipid Production in Diatoms (Bacillariophyta).</title>
        <authorList>
            <person name="Roberts W.R."/>
            <person name="Downey K.M."/>
            <person name="Ruck E.C."/>
            <person name="Traller J.C."/>
            <person name="Alverson A.J."/>
        </authorList>
    </citation>
    <scope>NUCLEOTIDE SEQUENCE [LARGE SCALE GENOMIC DNA]</scope>
    <source>
        <strain evidence="13 14">CCMP332</strain>
    </source>
</reference>
<keyword evidence="8" id="KW-0624">Polysaccharide degradation</keyword>
<evidence type="ECO:0000313" key="14">
    <source>
        <dbReference type="Proteomes" id="UP001516023"/>
    </source>
</evidence>
<keyword evidence="10" id="KW-0812">Transmembrane</keyword>
<feature type="domain" description="Glycosyl hydrolase family 81 N-terminal" evidence="11">
    <location>
        <begin position="620"/>
        <end position="702"/>
    </location>
</feature>
<dbReference type="Gene3D" id="1.20.5.420">
    <property type="entry name" value="Immunoglobulin FC, subunit C"/>
    <property type="match status" value="1"/>
</dbReference>
<dbReference type="AlphaFoldDB" id="A0ABD3PRA1"/>
<evidence type="ECO:0000256" key="3">
    <source>
        <dbReference type="ARBA" id="ARBA00012780"/>
    </source>
</evidence>
<proteinExistence type="inferred from homology"/>
<dbReference type="GO" id="GO:0000272">
    <property type="term" value="P:polysaccharide catabolic process"/>
    <property type="evidence" value="ECO:0007669"/>
    <property type="project" value="UniProtKB-KW"/>
</dbReference>
<feature type="domain" description="Glycosyl hydrolase family 81 C-terminal" evidence="12">
    <location>
        <begin position="743"/>
        <end position="1126"/>
    </location>
</feature>
<keyword evidence="7" id="KW-0961">Cell wall biogenesis/degradation</keyword>
<evidence type="ECO:0000313" key="13">
    <source>
        <dbReference type="EMBL" id="KAL3790673.1"/>
    </source>
</evidence>
<dbReference type="GO" id="GO:0071555">
    <property type="term" value="P:cell wall organization"/>
    <property type="evidence" value="ECO:0007669"/>
    <property type="project" value="UniProtKB-KW"/>
</dbReference>
<evidence type="ECO:0000256" key="6">
    <source>
        <dbReference type="ARBA" id="ARBA00023295"/>
    </source>
</evidence>
<keyword evidence="6" id="KW-0326">Glycosidase</keyword>
<feature type="compositionally biased region" description="Polar residues" evidence="9">
    <location>
        <begin position="21"/>
        <end position="36"/>
    </location>
</feature>
<feature type="region of interest" description="Disordered" evidence="9">
    <location>
        <begin position="594"/>
        <end position="619"/>
    </location>
</feature>
<comment type="catalytic activity">
    <reaction evidence="1">
        <text>Hydrolysis of (1-&gt;3)-beta-D-glucosidic linkages in (1-&gt;3)-beta-D-glucans.</text>
        <dbReference type="EC" id="3.2.1.39"/>
    </reaction>
</comment>
<protein>
    <recommendedName>
        <fullName evidence="3">glucan endo-1,3-beta-D-glucosidase</fullName>
        <ecNumber evidence="3">3.2.1.39</ecNumber>
    </recommendedName>
</protein>
<dbReference type="EMBL" id="JABMIG020000124">
    <property type="protein sequence ID" value="KAL3790673.1"/>
    <property type="molecule type" value="Genomic_DNA"/>
</dbReference>
<evidence type="ECO:0000259" key="12">
    <source>
        <dbReference type="Pfam" id="PF17652"/>
    </source>
</evidence>
<keyword evidence="10" id="KW-0472">Membrane</keyword>
<dbReference type="InterPro" id="IPR005200">
    <property type="entry name" value="Endo-beta-glucanase"/>
</dbReference>
<feature type="region of interest" description="Disordered" evidence="9">
    <location>
        <begin position="1144"/>
        <end position="1179"/>
    </location>
</feature>
<feature type="transmembrane region" description="Helical" evidence="10">
    <location>
        <begin position="164"/>
        <end position="187"/>
    </location>
</feature>
<accession>A0ABD3PRA1</accession>
<evidence type="ECO:0000256" key="7">
    <source>
        <dbReference type="ARBA" id="ARBA00023316"/>
    </source>
</evidence>
<feature type="region of interest" description="Disordered" evidence="9">
    <location>
        <begin position="1"/>
        <end position="40"/>
    </location>
</feature>
<dbReference type="Proteomes" id="UP001516023">
    <property type="component" value="Unassembled WGS sequence"/>
</dbReference>
<evidence type="ECO:0000256" key="10">
    <source>
        <dbReference type="SAM" id="Phobius"/>
    </source>
</evidence>
<gene>
    <name evidence="13" type="ORF">HJC23_009773</name>
</gene>
<evidence type="ECO:0000256" key="5">
    <source>
        <dbReference type="ARBA" id="ARBA00023277"/>
    </source>
</evidence>
<dbReference type="InterPro" id="IPR040720">
    <property type="entry name" value="GH81_C"/>
</dbReference>
<feature type="region of interest" description="Disordered" evidence="9">
    <location>
        <begin position="445"/>
        <end position="465"/>
    </location>
</feature>
<dbReference type="PROSITE" id="PS52008">
    <property type="entry name" value="GH81"/>
    <property type="match status" value="1"/>
</dbReference>
<feature type="region of interest" description="Disordered" evidence="9">
    <location>
        <begin position="126"/>
        <end position="146"/>
    </location>
</feature>
<evidence type="ECO:0000259" key="11">
    <source>
        <dbReference type="Pfam" id="PF03639"/>
    </source>
</evidence>
<evidence type="ECO:0000256" key="9">
    <source>
        <dbReference type="SAM" id="MobiDB-lite"/>
    </source>
</evidence>
<dbReference type="Pfam" id="PF17652">
    <property type="entry name" value="Glyco_hydro81C"/>
    <property type="match status" value="1"/>
</dbReference>
<dbReference type="EC" id="3.2.1.39" evidence="3"/>
<dbReference type="GO" id="GO:0042973">
    <property type="term" value="F:glucan endo-1,3-beta-D-glucosidase activity"/>
    <property type="evidence" value="ECO:0007669"/>
    <property type="project" value="UniProtKB-EC"/>
</dbReference>
<name>A0ABD3PRA1_9STRA</name>
<feature type="compositionally biased region" description="Low complexity" evidence="9">
    <location>
        <begin position="595"/>
        <end position="609"/>
    </location>
</feature>
<evidence type="ECO:0000256" key="8">
    <source>
        <dbReference type="ARBA" id="ARBA00023326"/>
    </source>
</evidence>
<dbReference type="PANTHER" id="PTHR31983">
    <property type="entry name" value="ENDO-1,3(4)-BETA-GLUCANASE 1"/>
    <property type="match status" value="1"/>
</dbReference>
<evidence type="ECO:0000256" key="4">
    <source>
        <dbReference type="ARBA" id="ARBA00022801"/>
    </source>
</evidence>
<keyword evidence="10" id="KW-1133">Transmembrane helix</keyword>
<feature type="compositionally biased region" description="Acidic residues" evidence="9">
    <location>
        <begin position="131"/>
        <end position="141"/>
    </location>
</feature>
<organism evidence="13 14">
    <name type="scientific">Cyclotella cryptica</name>
    <dbReference type="NCBI Taxonomy" id="29204"/>
    <lineage>
        <taxon>Eukaryota</taxon>
        <taxon>Sar</taxon>
        <taxon>Stramenopiles</taxon>
        <taxon>Ochrophyta</taxon>
        <taxon>Bacillariophyta</taxon>
        <taxon>Coscinodiscophyceae</taxon>
        <taxon>Thalassiosirophycidae</taxon>
        <taxon>Stephanodiscales</taxon>
        <taxon>Stephanodiscaceae</taxon>
        <taxon>Cyclotella</taxon>
    </lineage>
</organism>
<sequence length="1207" mass="131737">MTKGYGSTSTTNEPSTPSLTRNEQSIGGGTSFTNESEPLLGERLLLGNDEYDGNATPVMRRPNAEEGKLFYTDVSTIGKEDSDDENADPHIGINVFTNDDSNTLSYSRDFDDSTLGDRYFRETSRKGSYDAIDEGNEEEEGNGGRKRQGIMSVVLPEVENSRQVYFLVCFGLAVGIAMCAVAALAYIEYWHHYGVDVLPDQAGNSTAGGSTAAGDKVMSDGSAHGVPFRKISRDSFGDPVSNILDVDLFHPSLFYRGDSKRTIEGERMAQPFFKFPFPTGAFWTNLVLHPVENKQQQQGQLSSLTQKENDRDKNQYSYPIVAYPYSFQWSPLGKLQASYSAARRTAQPDSIHDAFAPDITFGSVEEISARRIVKFDSLSVSLRFYSDGSKDGGSTGYWESYIVQGSPYITACYFGLTPELTALSDFEDIACPPVMNQLKVKMDGLNQSSSSNSTKRRMLSSTTSATGPDTAKMLGICDVSDDSTQQSKVITGVQFVVTTKEQLALLVFASDPITFIFRKDARHSITSKDLFGGVIRVALVPPAASKADGSMVPNSLDLDYLSSSSGVKRLIYHADAYPIGGSVSWDFRSGTRSPLAATSSGGSRSTLGSDNDKGIASTSTERNIGTITFQFDTMHMTQSSPSSKVPLLMLSLPHHAASISSAEEMLLEPTEFDLLYRTIKGRMTPIVGNSWSYEVELTTIGFGDEPIAKPSPSASVETKTKTTLNRHQTTSEFTAVAALDQSIRDLILQTVDSDLKINLPDIANGAYGFGKQIARLAQLAHIAERVETENAITNPQNRSIPATSSVGGQARRAYALLEMYLIMWLAGDDGSGRLVYDANLGGILSKEGTKDVFSDFGNGRYNDHHFHYGYVLYAAAVLGRRSPHFVSQYGSYIDAIFYDVAHNSNAIIKNGKKDDAFFPFARHKSWFDGHSFASGLFPFADGKSQESSSEATNCYYGAYLWSKVRWGGSADGNKLVNFARLLLATELTGAKTYWHMVPQVENGDQSAGNRRLVNSWQPPRAYSSLFEKNYMVGNLGMTDVTCTTWFGTEKVYVHLINFMPVTAITSELFDKGYVKEEMKALSDSASIDYAWKGYAVCHKAILEPTEAWTDAQSLISNQLDPGLSKSQVLYWVSTREGFAPSTEAITSPGNDIAVEGGDDSADSTIPQGRSSSSDHDSSCEGNERCAAINLVGQCCPTSEGMFLSCCN</sequence>
<keyword evidence="5" id="KW-0119">Carbohydrate metabolism</keyword>
<keyword evidence="4" id="KW-0378">Hydrolase</keyword>
<evidence type="ECO:0000256" key="2">
    <source>
        <dbReference type="ARBA" id="ARBA00010730"/>
    </source>
</evidence>
<comment type="caution">
    <text evidence="13">The sequence shown here is derived from an EMBL/GenBank/DDBJ whole genome shotgun (WGS) entry which is preliminary data.</text>
</comment>
<evidence type="ECO:0000256" key="1">
    <source>
        <dbReference type="ARBA" id="ARBA00000382"/>
    </source>
</evidence>
<dbReference type="Pfam" id="PF03639">
    <property type="entry name" value="Glyco_hydro_81"/>
    <property type="match status" value="1"/>
</dbReference>
<feature type="compositionally biased region" description="Low complexity" evidence="9">
    <location>
        <begin position="7"/>
        <end position="20"/>
    </location>
</feature>
<dbReference type="Gene3D" id="2.70.98.30">
    <property type="entry name" value="Golgi alpha-mannosidase II, domain 4"/>
    <property type="match status" value="1"/>
</dbReference>
<keyword evidence="14" id="KW-1185">Reference proteome</keyword>
<dbReference type="PANTHER" id="PTHR31983:SF0">
    <property type="entry name" value="GLUCAN ENDO-1,3-BETA-D-GLUCOSIDASE 2"/>
    <property type="match status" value="1"/>
</dbReference>